<organism evidence="2 3">
    <name type="scientific">candidate division WOR-1 bacterium RIFOXYB2_FULL_36_35</name>
    <dbReference type="NCBI Taxonomy" id="1802578"/>
    <lineage>
        <taxon>Bacteria</taxon>
        <taxon>Bacillati</taxon>
        <taxon>Saganbacteria</taxon>
    </lineage>
</organism>
<proteinExistence type="predicted"/>
<reference evidence="2 3" key="1">
    <citation type="journal article" date="2016" name="Nat. Commun.">
        <title>Thousands of microbial genomes shed light on interconnected biogeochemical processes in an aquifer system.</title>
        <authorList>
            <person name="Anantharaman K."/>
            <person name="Brown C.T."/>
            <person name="Hug L.A."/>
            <person name="Sharon I."/>
            <person name="Castelle C.J."/>
            <person name="Probst A.J."/>
            <person name="Thomas B.C."/>
            <person name="Singh A."/>
            <person name="Wilkins M.J."/>
            <person name="Karaoz U."/>
            <person name="Brodie E.L."/>
            <person name="Williams K.H."/>
            <person name="Hubbard S.S."/>
            <person name="Banfield J.F."/>
        </authorList>
    </citation>
    <scope>NUCLEOTIDE SEQUENCE [LARGE SCALE GENOMIC DNA]</scope>
</reference>
<feature type="transmembrane region" description="Helical" evidence="1">
    <location>
        <begin position="81"/>
        <end position="100"/>
    </location>
</feature>
<evidence type="ECO:0000313" key="3">
    <source>
        <dbReference type="Proteomes" id="UP000177905"/>
    </source>
</evidence>
<name>A0A1F4RX82_UNCSA</name>
<feature type="transmembrane region" description="Helical" evidence="1">
    <location>
        <begin position="55"/>
        <end position="74"/>
    </location>
</feature>
<dbReference type="EMBL" id="MEUA01000066">
    <property type="protein sequence ID" value="OGC12788.1"/>
    <property type="molecule type" value="Genomic_DNA"/>
</dbReference>
<dbReference type="AlphaFoldDB" id="A0A1F4RX82"/>
<feature type="transmembrane region" description="Helical" evidence="1">
    <location>
        <begin position="6"/>
        <end position="24"/>
    </location>
</feature>
<evidence type="ECO:0000313" key="2">
    <source>
        <dbReference type="EMBL" id="OGC12788.1"/>
    </source>
</evidence>
<keyword evidence="1" id="KW-1133">Transmembrane helix</keyword>
<feature type="transmembrane region" description="Helical" evidence="1">
    <location>
        <begin position="31"/>
        <end position="49"/>
    </location>
</feature>
<evidence type="ECO:0000256" key="1">
    <source>
        <dbReference type="SAM" id="Phobius"/>
    </source>
</evidence>
<keyword evidence="1" id="KW-0812">Transmembrane</keyword>
<gene>
    <name evidence="2" type="ORF">A2290_02055</name>
</gene>
<keyword evidence="1" id="KW-0472">Membrane</keyword>
<sequence>MEKIHLVLIFGIIAGLIDITPMLIMKLPWNANLAAFLTWLIAAFFITTSNIELNSIVKGIIIPFLIVLPVLLIIEGGFKQRIPIVIMTLILGSLLGYFIGRI</sequence>
<dbReference type="Proteomes" id="UP000177905">
    <property type="component" value="Unassembled WGS sequence"/>
</dbReference>
<accession>A0A1F4RX82</accession>
<protein>
    <submittedName>
        <fullName evidence="2">Uncharacterized protein</fullName>
    </submittedName>
</protein>
<comment type="caution">
    <text evidence="2">The sequence shown here is derived from an EMBL/GenBank/DDBJ whole genome shotgun (WGS) entry which is preliminary data.</text>
</comment>